<evidence type="ECO:0000313" key="2">
    <source>
        <dbReference type="EMBL" id="KAK3254628.1"/>
    </source>
</evidence>
<keyword evidence="3" id="KW-1185">Reference proteome</keyword>
<comment type="caution">
    <text evidence="2">The sequence shown here is derived from an EMBL/GenBank/DDBJ whole genome shotgun (WGS) entry which is preliminary data.</text>
</comment>
<evidence type="ECO:0000256" key="1">
    <source>
        <dbReference type="SAM" id="MobiDB-lite"/>
    </source>
</evidence>
<name>A0AAE0CHR5_9CHLO</name>
<gene>
    <name evidence="2" type="ORF">CYMTET_36158</name>
</gene>
<dbReference type="AlphaFoldDB" id="A0AAE0CHR5"/>
<protein>
    <submittedName>
        <fullName evidence="2">Uncharacterized protein</fullName>
    </submittedName>
</protein>
<dbReference type="EMBL" id="LGRX02023343">
    <property type="protein sequence ID" value="KAK3254628.1"/>
    <property type="molecule type" value="Genomic_DNA"/>
</dbReference>
<evidence type="ECO:0000313" key="3">
    <source>
        <dbReference type="Proteomes" id="UP001190700"/>
    </source>
</evidence>
<feature type="compositionally biased region" description="Low complexity" evidence="1">
    <location>
        <begin position="91"/>
        <end position="112"/>
    </location>
</feature>
<feature type="region of interest" description="Disordered" evidence="1">
    <location>
        <begin position="87"/>
        <end position="112"/>
    </location>
</feature>
<proteinExistence type="predicted"/>
<accession>A0AAE0CHR5</accession>
<dbReference type="Proteomes" id="UP001190700">
    <property type="component" value="Unassembled WGS sequence"/>
</dbReference>
<reference evidence="2 3" key="1">
    <citation type="journal article" date="2015" name="Genome Biol. Evol.">
        <title>Comparative Genomics of a Bacterivorous Green Alga Reveals Evolutionary Causalities and Consequences of Phago-Mixotrophic Mode of Nutrition.</title>
        <authorList>
            <person name="Burns J.A."/>
            <person name="Paasch A."/>
            <person name="Narechania A."/>
            <person name="Kim E."/>
        </authorList>
    </citation>
    <scope>NUCLEOTIDE SEQUENCE [LARGE SCALE GENOMIC DNA]</scope>
    <source>
        <strain evidence="2 3">PLY_AMNH</strain>
    </source>
</reference>
<organism evidence="2 3">
    <name type="scientific">Cymbomonas tetramitiformis</name>
    <dbReference type="NCBI Taxonomy" id="36881"/>
    <lineage>
        <taxon>Eukaryota</taxon>
        <taxon>Viridiplantae</taxon>
        <taxon>Chlorophyta</taxon>
        <taxon>Pyramimonadophyceae</taxon>
        <taxon>Pyramimonadales</taxon>
        <taxon>Pyramimonadaceae</taxon>
        <taxon>Cymbomonas</taxon>
    </lineage>
</organism>
<sequence length="112" mass="11862">MRDSAAAGEPTGKGSKGTYKAPSHGQPGSARCRREIGEDDESDGRGGVRGGGLNPCFHGSGVAQQECQKCFEQAYHKCQANKIWDYPLTHSSSSPIKFSRSSSSPKVRSSAS</sequence>
<feature type="region of interest" description="Disordered" evidence="1">
    <location>
        <begin position="1"/>
        <end position="55"/>
    </location>
</feature>